<feature type="domain" description="Hydantoinase B/oxoprolinase" evidence="1">
    <location>
        <begin position="2"/>
        <end position="535"/>
    </location>
</feature>
<dbReference type="GO" id="GO:0005829">
    <property type="term" value="C:cytosol"/>
    <property type="evidence" value="ECO:0007669"/>
    <property type="project" value="TreeGrafter"/>
</dbReference>
<dbReference type="GO" id="GO:0017168">
    <property type="term" value="F:5-oxoprolinase (ATP-hydrolyzing) activity"/>
    <property type="evidence" value="ECO:0007669"/>
    <property type="project" value="TreeGrafter"/>
</dbReference>
<dbReference type="RefSeq" id="WP_174556536.1">
    <property type="nucleotide sequence ID" value="NZ_LT629750.1"/>
</dbReference>
<dbReference type="AlphaFoldDB" id="A0A1H1T7Y5"/>
<evidence type="ECO:0000259" key="1">
    <source>
        <dbReference type="Pfam" id="PF02538"/>
    </source>
</evidence>
<name>A0A1H1T7Y5_9BRAD</name>
<dbReference type="InterPro" id="IPR003692">
    <property type="entry name" value="Hydantoinase_B"/>
</dbReference>
<protein>
    <submittedName>
        <fullName evidence="2">N-methylhydantoinase B</fullName>
    </submittedName>
</protein>
<evidence type="ECO:0000313" key="2">
    <source>
        <dbReference type="EMBL" id="SDS56317.1"/>
    </source>
</evidence>
<keyword evidence="3" id="KW-1185">Reference proteome</keyword>
<sequence>MDKVTYEIIRSGLYAIAREMKVAMMQTAGSPIIHSGGDASAAIFDAKMQLVAQGNDIPTMMGSAVISTKASVEAIGVKNLRPGDVIISNDVYLGGGNHQPDVQLTRPVFFEGEIIAYTMTRGHWVDIGGTAPGSFTAVTWDIHAEGIRIPPVILYRDDKPVEDLFRLIVQNTRDTDNRTLDINAQYAGTYVGGERIIEMARKFGRESIESAMALSLDYSERLMRAQIERIPDGVYEGSDFIEPVQASGWPKDLIPVQVKITVAGDRIVFDYTGSAKQVRGGVNCPLSVTCNSTWFTLKAITDHTIPINQGCYRPVEIICPEGTVLNCTYPASVVSGVTETSPRIIDMLLKTLAPAIPNRVVAQSNDAACSGIFSGEDPDEQRVKSLHRKYVQHIDPHAGGYGARPALDGVNAIRVLVGNAGIQSIELIEHLVPLRVESWHLVPDSGGAGRWRGGLTSERVYRVLYDEAALTVIAERGLVAPAGLFGGHAGGKFFSKVVHTDASHKDIPSKGEFEVVRRGDRVHIRPAGGGGYGNPTEREAERVLDDVRDGYVTPQAAAELYGVILSPDSNQIDASATAKRRKSMAR</sequence>
<dbReference type="EMBL" id="LT629750">
    <property type="protein sequence ID" value="SDS56317.1"/>
    <property type="molecule type" value="Genomic_DNA"/>
</dbReference>
<evidence type="ECO:0000313" key="3">
    <source>
        <dbReference type="Proteomes" id="UP000243904"/>
    </source>
</evidence>
<dbReference type="PANTHER" id="PTHR11365">
    <property type="entry name" value="5-OXOPROLINASE RELATED"/>
    <property type="match status" value="1"/>
</dbReference>
<dbReference type="InterPro" id="IPR045079">
    <property type="entry name" value="Oxoprolinase-like"/>
</dbReference>
<gene>
    <name evidence="2" type="ORF">SAMN05444158_2440</name>
</gene>
<dbReference type="Proteomes" id="UP000243904">
    <property type="component" value="Chromosome I"/>
</dbReference>
<dbReference type="PANTHER" id="PTHR11365:SF23">
    <property type="entry name" value="HYPOTHETICAL 5-OXOPROLINASE (EUROFUNG)-RELATED"/>
    <property type="match status" value="1"/>
</dbReference>
<reference evidence="3" key="1">
    <citation type="submission" date="2016-10" db="EMBL/GenBank/DDBJ databases">
        <authorList>
            <person name="Varghese N."/>
            <person name="Submissions S."/>
        </authorList>
    </citation>
    <scope>NUCLEOTIDE SEQUENCE [LARGE SCALE GENOMIC DNA]</scope>
    <source>
        <strain evidence="3">GAS369</strain>
    </source>
</reference>
<proteinExistence type="predicted"/>
<dbReference type="Pfam" id="PF02538">
    <property type="entry name" value="Hydantoinase_B"/>
    <property type="match status" value="1"/>
</dbReference>
<organism evidence="2 3">
    <name type="scientific">Bradyrhizobium canariense</name>
    <dbReference type="NCBI Taxonomy" id="255045"/>
    <lineage>
        <taxon>Bacteria</taxon>
        <taxon>Pseudomonadati</taxon>
        <taxon>Pseudomonadota</taxon>
        <taxon>Alphaproteobacteria</taxon>
        <taxon>Hyphomicrobiales</taxon>
        <taxon>Nitrobacteraceae</taxon>
        <taxon>Bradyrhizobium</taxon>
    </lineage>
</organism>
<dbReference type="GO" id="GO:0006749">
    <property type="term" value="P:glutathione metabolic process"/>
    <property type="evidence" value="ECO:0007669"/>
    <property type="project" value="TreeGrafter"/>
</dbReference>
<accession>A0A1H1T7Y5</accession>